<proteinExistence type="predicted"/>
<dbReference type="Pfam" id="PF10031">
    <property type="entry name" value="DUF2273"/>
    <property type="match status" value="1"/>
</dbReference>
<dbReference type="EMBL" id="LDQC01000031">
    <property type="protein sequence ID" value="KTR08342.1"/>
    <property type="molecule type" value="Genomic_DNA"/>
</dbReference>
<feature type="transmembrane region" description="Helical" evidence="1">
    <location>
        <begin position="12"/>
        <end position="40"/>
    </location>
</feature>
<organism evidence="2 3">
    <name type="scientific">Curtobacterium luteum</name>
    <dbReference type="NCBI Taxonomy" id="33881"/>
    <lineage>
        <taxon>Bacteria</taxon>
        <taxon>Bacillati</taxon>
        <taxon>Actinomycetota</taxon>
        <taxon>Actinomycetes</taxon>
        <taxon>Micrococcales</taxon>
        <taxon>Microbacteriaceae</taxon>
        <taxon>Curtobacterium</taxon>
    </lineage>
</organism>
<evidence type="ECO:0000313" key="2">
    <source>
        <dbReference type="EMBL" id="KTR08342.1"/>
    </source>
</evidence>
<reference evidence="2 3" key="1">
    <citation type="journal article" date="2016" name="Front. Microbiol.">
        <title>Genomic Resource of Rice Seed Associated Bacteria.</title>
        <authorList>
            <person name="Midha S."/>
            <person name="Bansal K."/>
            <person name="Sharma S."/>
            <person name="Kumar N."/>
            <person name="Patil P.P."/>
            <person name="Chaudhry V."/>
            <person name="Patil P.B."/>
        </authorList>
    </citation>
    <scope>NUCLEOTIDE SEQUENCE [LARGE SCALE GENOMIC DNA]</scope>
    <source>
        <strain evidence="2 3">NS184</strain>
    </source>
</reference>
<protein>
    <submittedName>
        <fullName evidence="2">Membrane protein</fullName>
    </submittedName>
</protein>
<name>A0A175RZR4_9MICO</name>
<dbReference type="Proteomes" id="UP000078252">
    <property type="component" value="Unassembled WGS sequence"/>
</dbReference>
<keyword evidence="1" id="KW-1133">Transmembrane helix</keyword>
<evidence type="ECO:0000256" key="1">
    <source>
        <dbReference type="SAM" id="Phobius"/>
    </source>
</evidence>
<keyword evidence="1" id="KW-0812">Transmembrane</keyword>
<keyword evidence="1" id="KW-0472">Membrane</keyword>
<comment type="caution">
    <text evidence="2">The sequence shown here is derived from an EMBL/GenBank/DDBJ whole genome shotgun (WGS) entry which is preliminary data.</text>
</comment>
<dbReference type="AlphaFoldDB" id="A0A175RZR4"/>
<sequence>MNGTVVGAGVGAVLAIVAVTLGFWAFVVVAVFMLVGALVGRIVSGDLDVRRLVDVLRGRRSSS</sequence>
<dbReference type="PATRIC" id="fig|33881.3.peg.1450"/>
<gene>
    <name evidence="2" type="ORF">NS184_05780</name>
</gene>
<evidence type="ECO:0000313" key="3">
    <source>
        <dbReference type="Proteomes" id="UP000078252"/>
    </source>
</evidence>
<accession>A0A175RZR4</accession>
<dbReference type="STRING" id="33881.NS184_05780"/>
<dbReference type="InterPro" id="IPR018730">
    <property type="entry name" value="DUF2273"/>
</dbReference>
<dbReference type="RefSeq" id="WP_058725186.1">
    <property type="nucleotide sequence ID" value="NZ_LDQC01000031.1"/>
</dbReference>